<dbReference type="GO" id="GO:0004252">
    <property type="term" value="F:serine-type endopeptidase activity"/>
    <property type="evidence" value="ECO:0007669"/>
    <property type="project" value="UniProtKB-UniRule"/>
</dbReference>
<evidence type="ECO:0000256" key="7">
    <source>
        <dbReference type="PROSITE-ProRule" id="PRU01240"/>
    </source>
</evidence>
<dbReference type="PRINTS" id="PR00723">
    <property type="entry name" value="SUBTILISIN"/>
</dbReference>
<dbReference type="InterPro" id="IPR015500">
    <property type="entry name" value="Peptidase_S8_subtilisin-rel"/>
</dbReference>
<name>A0A4R6XB18_9GAMM</name>
<feature type="domain" description="Peptidase S8/S53" evidence="9">
    <location>
        <begin position="164"/>
        <end position="622"/>
    </location>
</feature>
<dbReference type="InterPro" id="IPR036852">
    <property type="entry name" value="Peptidase_S8/S53_dom_sf"/>
</dbReference>
<evidence type="ECO:0000256" key="8">
    <source>
        <dbReference type="RuleBase" id="RU003355"/>
    </source>
</evidence>
<keyword evidence="3" id="KW-0732">Signal</keyword>
<accession>A0A4R6XB18</accession>
<evidence type="ECO:0000256" key="4">
    <source>
        <dbReference type="ARBA" id="ARBA00022801"/>
    </source>
</evidence>
<keyword evidence="5 7" id="KW-0720">Serine protease</keyword>
<comment type="similarity">
    <text evidence="1 7 8">Belongs to the peptidase S8 family.</text>
</comment>
<proteinExistence type="inferred from homology"/>
<dbReference type="InterPro" id="IPR045051">
    <property type="entry name" value="SBT"/>
</dbReference>
<evidence type="ECO:0000256" key="2">
    <source>
        <dbReference type="ARBA" id="ARBA00022670"/>
    </source>
</evidence>
<evidence type="ECO:0000313" key="13">
    <source>
        <dbReference type="Proteomes" id="UP000295724"/>
    </source>
</evidence>
<dbReference type="InterPro" id="IPR023827">
    <property type="entry name" value="Peptidase_S8_Asp-AS"/>
</dbReference>
<dbReference type="CDD" id="cd02120">
    <property type="entry name" value="PA_subtilisin_like"/>
    <property type="match status" value="1"/>
</dbReference>
<dbReference type="SUPFAM" id="SSF52743">
    <property type="entry name" value="Subtilisin-like"/>
    <property type="match status" value="1"/>
</dbReference>
<dbReference type="Gene3D" id="3.50.30.30">
    <property type="match status" value="1"/>
</dbReference>
<dbReference type="InterPro" id="IPR023828">
    <property type="entry name" value="Peptidase_S8_Ser-AS"/>
</dbReference>
<feature type="domain" description="PA" evidence="10">
    <location>
        <begin position="413"/>
        <end position="501"/>
    </location>
</feature>
<feature type="active site" description="Charge relay system" evidence="6 7">
    <location>
        <position position="173"/>
    </location>
</feature>
<gene>
    <name evidence="12" type="ORF">C8D91_2883</name>
</gene>
<dbReference type="InterPro" id="IPR000209">
    <property type="entry name" value="Peptidase_S8/S53_dom"/>
</dbReference>
<evidence type="ECO:0000259" key="10">
    <source>
        <dbReference type="Pfam" id="PF02225"/>
    </source>
</evidence>
<dbReference type="EMBL" id="SNZB01000008">
    <property type="protein sequence ID" value="TDR16356.1"/>
    <property type="molecule type" value="Genomic_DNA"/>
</dbReference>
<evidence type="ECO:0000259" key="11">
    <source>
        <dbReference type="Pfam" id="PF05922"/>
    </source>
</evidence>
<keyword evidence="4 7" id="KW-0378">Hydrolase</keyword>
<evidence type="ECO:0000256" key="1">
    <source>
        <dbReference type="ARBA" id="ARBA00011073"/>
    </source>
</evidence>
<keyword evidence="2 7" id="KW-0645">Protease</keyword>
<feature type="active site" description="Charge relay system" evidence="6 7">
    <location>
        <position position="582"/>
    </location>
</feature>
<dbReference type="InterPro" id="IPR003137">
    <property type="entry name" value="PA_domain"/>
</dbReference>
<dbReference type="Proteomes" id="UP000295724">
    <property type="component" value="Unassembled WGS sequence"/>
</dbReference>
<dbReference type="PANTHER" id="PTHR10795">
    <property type="entry name" value="PROPROTEIN CONVERTASE SUBTILISIN/KEXIN"/>
    <property type="match status" value="1"/>
</dbReference>
<dbReference type="PROSITE" id="PS00138">
    <property type="entry name" value="SUBTILASE_SER"/>
    <property type="match status" value="1"/>
</dbReference>
<evidence type="ECO:0000256" key="5">
    <source>
        <dbReference type="ARBA" id="ARBA00022825"/>
    </source>
</evidence>
<protein>
    <submittedName>
        <fullName evidence="12">Peptidase inhibitor I9</fullName>
    </submittedName>
</protein>
<dbReference type="AlphaFoldDB" id="A0A4R6XB18"/>
<evidence type="ECO:0000259" key="9">
    <source>
        <dbReference type="Pfam" id="PF00082"/>
    </source>
</evidence>
<dbReference type="GO" id="GO:0006508">
    <property type="term" value="P:proteolysis"/>
    <property type="evidence" value="ECO:0007669"/>
    <property type="project" value="UniProtKB-KW"/>
</dbReference>
<dbReference type="Pfam" id="PF05922">
    <property type="entry name" value="Inhibitor_I9"/>
    <property type="match status" value="1"/>
</dbReference>
<feature type="domain" description="Inhibitor I9" evidence="11">
    <location>
        <begin position="27"/>
        <end position="131"/>
    </location>
</feature>
<dbReference type="OrthoDB" id="614750at2"/>
<dbReference type="RefSeq" id="WP_099020099.1">
    <property type="nucleotide sequence ID" value="NZ_NIHB01000006.1"/>
</dbReference>
<dbReference type="PROSITE" id="PS00136">
    <property type="entry name" value="SUBTILASE_ASP"/>
    <property type="match status" value="1"/>
</dbReference>
<dbReference type="Gene3D" id="3.40.50.200">
    <property type="entry name" value="Peptidase S8/S53 domain"/>
    <property type="match status" value="1"/>
</dbReference>
<dbReference type="PROSITE" id="PS51892">
    <property type="entry name" value="SUBTILASE"/>
    <property type="match status" value="1"/>
</dbReference>
<dbReference type="InterPro" id="IPR010259">
    <property type="entry name" value="S8pro/Inhibitor_I9"/>
</dbReference>
<reference evidence="12 13" key="1">
    <citation type="submission" date="2019-03" db="EMBL/GenBank/DDBJ databases">
        <title>Genomic Encyclopedia of Type Strains, Phase IV (KMG-IV): sequencing the most valuable type-strain genomes for metagenomic binning, comparative biology and taxonomic classification.</title>
        <authorList>
            <person name="Goeker M."/>
        </authorList>
    </citation>
    <scope>NUCLEOTIDE SEQUENCE [LARGE SCALE GENOMIC DNA]</scope>
    <source>
        <strain evidence="12 13">DSM 25488</strain>
    </source>
</reference>
<organism evidence="12 13">
    <name type="scientific">Marinicella litoralis</name>
    <dbReference type="NCBI Taxonomy" id="644220"/>
    <lineage>
        <taxon>Bacteria</taxon>
        <taxon>Pseudomonadati</taxon>
        <taxon>Pseudomonadota</taxon>
        <taxon>Gammaproteobacteria</taxon>
        <taxon>Lysobacterales</taxon>
        <taxon>Marinicellaceae</taxon>
        <taxon>Marinicella</taxon>
    </lineage>
</organism>
<dbReference type="Pfam" id="PF00082">
    <property type="entry name" value="Peptidase_S8"/>
    <property type="match status" value="1"/>
</dbReference>
<sequence length="798" mass="82869">MNRILILGLVLTCFVSVAKSNENKYNYVVKFHEDGLLTYQGGVNKLAATAPKKQGSSAKFLAKSAEALAYSAYLKDVKTERMNEISQVLSREAKSMYHYKAVYHGVMMELTATEAQQLRSLNNIKSVEQEPVHFLDTERGPRWINADQVWDGTAVPITSLPNKGEGMIVGIIDTGINSGHPSFAGTGPVDGYVHTNPYGAGNYVGHCIGGDNDGNPPPFAEIPCNNKLIGAWGFENDGTAPEDGGGHGSHTASTVAGNVWDGPFYDSAAGSTIALDQISGVAPHANIIAYDVCGETSCATVSAGVDRAIQDGVDVINFSISGGTNPWNDTDRMFLDAVNAGIFVAASAGNTRATNTNPIADVSHKGPWVMTVAASTHDRDGTRLIGDFTGGDTSITQNNLLGQSNTGGYGPAPIVYAGDYSNGDPDPEQCLNPFPAGTWTNGEIVVCDRGAIARVLKGANVAEGGAAGFVLANVDPDPAANTLAADFHVIPGIHVKVISGNILKNWISTGSGHMARIKNNTGGGNPAVGDILAGFSLRGPNLTFDVNKPSITAPGVTVAAAVNADVGTPNGAAEIGFLSGTSMSSPHTAGAAALMRAVHPDWTVSEIKSAMQMTADLTGRKEDNATPVDTDDVGTGRVDLANAPNAGFVMDETFANYLAADPGNGGDPKTLNLPSARNSFCGTSCSWTRTLTPKLAADASWTVTTSTDDPAWNLTVTPDSFDSVNVDQIFVDGLEGVTFVPASDQTITITAAGTIPLTTDGMSFGTVTISDDSGNSPDLVITVAVNQALPYGGVPPLD</sequence>
<dbReference type="Pfam" id="PF02225">
    <property type="entry name" value="PA"/>
    <property type="match status" value="1"/>
</dbReference>
<comment type="caution">
    <text evidence="12">The sequence shown here is derived from an EMBL/GenBank/DDBJ whole genome shotgun (WGS) entry which is preliminary data.</text>
</comment>
<feature type="active site" description="Charge relay system" evidence="6 7">
    <location>
        <position position="247"/>
    </location>
</feature>
<evidence type="ECO:0000256" key="6">
    <source>
        <dbReference type="PIRSR" id="PIRSR615500-1"/>
    </source>
</evidence>
<evidence type="ECO:0000256" key="3">
    <source>
        <dbReference type="ARBA" id="ARBA00022729"/>
    </source>
</evidence>
<evidence type="ECO:0000313" key="12">
    <source>
        <dbReference type="EMBL" id="TDR16356.1"/>
    </source>
</evidence>
<keyword evidence="13" id="KW-1185">Reference proteome</keyword>